<evidence type="ECO:0000313" key="2">
    <source>
        <dbReference type="Proteomes" id="UP000694412"/>
    </source>
</evidence>
<proteinExistence type="predicted"/>
<name>A0A8C2Y5Q7_COTJA</name>
<reference evidence="1" key="3">
    <citation type="submission" date="2025-09" db="UniProtKB">
        <authorList>
            <consortium name="Ensembl"/>
        </authorList>
    </citation>
    <scope>IDENTIFICATION</scope>
</reference>
<organism evidence="1 2">
    <name type="scientific">Coturnix japonica</name>
    <name type="common">Japanese quail</name>
    <name type="synonym">Coturnix coturnix japonica</name>
    <dbReference type="NCBI Taxonomy" id="93934"/>
    <lineage>
        <taxon>Eukaryota</taxon>
        <taxon>Metazoa</taxon>
        <taxon>Chordata</taxon>
        <taxon>Craniata</taxon>
        <taxon>Vertebrata</taxon>
        <taxon>Euteleostomi</taxon>
        <taxon>Archelosauria</taxon>
        <taxon>Archosauria</taxon>
        <taxon>Dinosauria</taxon>
        <taxon>Saurischia</taxon>
        <taxon>Theropoda</taxon>
        <taxon>Coelurosauria</taxon>
        <taxon>Aves</taxon>
        <taxon>Neognathae</taxon>
        <taxon>Galloanserae</taxon>
        <taxon>Galliformes</taxon>
        <taxon>Phasianidae</taxon>
        <taxon>Perdicinae</taxon>
        <taxon>Coturnix</taxon>
    </lineage>
</organism>
<accession>A0A8C2Y5Q7</accession>
<keyword evidence="2" id="KW-1185">Reference proteome</keyword>
<protein>
    <submittedName>
        <fullName evidence="1">Uncharacterized protein</fullName>
    </submittedName>
</protein>
<dbReference type="Ensembl" id="ENSCJPT00005004557.1">
    <property type="protein sequence ID" value="ENSCJPP00005002473.1"/>
    <property type="gene ID" value="ENSCJPG00005002735.1"/>
</dbReference>
<dbReference type="AlphaFoldDB" id="A0A8C2Y5Q7"/>
<dbReference type="Proteomes" id="UP000694412">
    <property type="component" value="Chromosome 5"/>
</dbReference>
<sequence length="68" mass="7842">MNDWQKKRPLDLETKMNTKDGWVLRADPVSAKLQGQITFLCSMCNDSPRLLSQDLQSQLKVLRVHSDI</sequence>
<evidence type="ECO:0000313" key="1">
    <source>
        <dbReference type="Ensembl" id="ENSCJPP00005002473.1"/>
    </source>
</evidence>
<reference evidence="1" key="2">
    <citation type="submission" date="2025-08" db="UniProtKB">
        <authorList>
            <consortium name="Ensembl"/>
        </authorList>
    </citation>
    <scope>IDENTIFICATION</scope>
</reference>
<reference evidence="1" key="1">
    <citation type="submission" date="2015-11" db="EMBL/GenBank/DDBJ databases">
        <authorList>
            <consortium name="International Coturnix japonica Genome Analysis Consortium"/>
            <person name="Warren W."/>
            <person name="Burt D.W."/>
            <person name="Antin P.B."/>
            <person name="Lanford R."/>
            <person name="Gros J."/>
            <person name="Wilson R.K."/>
        </authorList>
    </citation>
    <scope>NUCLEOTIDE SEQUENCE [LARGE SCALE GENOMIC DNA]</scope>
</reference>